<sequence>CTTTNRRGDQRPQSVGWGCEQEASETPPNTDNPDVQSLAKPKMSSLDCVVVDAKSGRALFFFILPTPKCFPSIFLRIPGKLEGHSCRLLLDLCAAKSLVNAQAFPHLRCKLRTGPSSRKVLSAEERKMVVKWGDVVECGDGEETWTVQFIMFLVGISLGRATRC</sequence>
<protein>
    <submittedName>
        <fullName evidence="4">DUF5727 domain-containing protein</fullName>
    </submittedName>
</protein>
<dbReference type="AlphaFoldDB" id="A0A0R3VZA7"/>
<evidence type="ECO:0000256" key="1">
    <source>
        <dbReference type="SAM" id="MobiDB-lite"/>
    </source>
</evidence>
<reference evidence="2 3" key="2">
    <citation type="submission" date="2018-11" db="EMBL/GenBank/DDBJ databases">
        <authorList>
            <consortium name="Pathogen Informatics"/>
        </authorList>
    </citation>
    <scope>NUCLEOTIDE SEQUENCE [LARGE SCALE GENOMIC DNA]</scope>
</reference>
<accession>A0A0R3VZA7</accession>
<evidence type="ECO:0000313" key="2">
    <source>
        <dbReference type="EMBL" id="VDK26056.1"/>
    </source>
</evidence>
<feature type="region of interest" description="Disordered" evidence="1">
    <location>
        <begin position="1"/>
        <end position="36"/>
    </location>
</feature>
<dbReference type="EMBL" id="UYRS01002852">
    <property type="protein sequence ID" value="VDK26056.1"/>
    <property type="molecule type" value="Genomic_DNA"/>
</dbReference>
<dbReference type="WBParaSite" id="TASK_0000275101-mRNA-1">
    <property type="protein sequence ID" value="TASK_0000275101-mRNA-1"/>
    <property type="gene ID" value="TASK_0000275101"/>
</dbReference>
<feature type="compositionally biased region" description="Basic and acidic residues" evidence="1">
    <location>
        <begin position="1"/>
        <end position="10"/>
    </location>
</feature>
<organism evidence="4">
    <name type="scientific">Taenia asiatica</name>
    <name type="common">Asian tapeworm</name>
    <dbReference type="NCBI Taxonomy" id="60517"/>
    <lineage>
        <taxon>Eukaryota</taxon>
        <taxon>Metazoa</taxon>
        <taxon>Spiralia</taxon>
        <taxon>Lophotrochozoa</taxon>
        <taxon>Platyhelminthes</taxon>
        <taxon>Cestoda</taxon>
        <taxon>Eucestoda</taxon>
        <taxon>Cyclophyllidea</taxon>
        <taxon>Taeniidae</taxon>
        <taxon>Taenia</taxon>
    </lineage>
</organism>
<feature type="compositionally biased region" description="Polar residues" evidence="1">
    <location>
        <begin position="24"/>
        <end position="35"/>
    </location>
</feature>
<reference evidence="4" key="1">
    <citation type="submission" date="2017-02" db="UniProtKB">
        <authorList>
            <consortium name="WormBaseParasite"/>
        </authorList>
    </citation>
    <scope>IDENTIFICATION</scope>
</reference>
<evidence type="ECO:0000313" key="4">
    <source>
        <dbReference type="WBParaSite" id="TASK_0000275101-mRNA-1"/>
    </source>
</evidence>
<name>A0A0R3VZA7_TAEAS</name>
<keyword evidence="3" id="KW-1185">Reference proteome</keyword>
<evidence type="ECO:0000313" key="3">
    <source>
        <dbReference type="Proteomes" id="UP000282613"/>
    </source>
</evidence>
<gene>
    <name evidence="2" type="ORF">TASK_LOCUS2752</name>
</gene>
<proteinExistence type="predicted"/>
<dbReference type="Proteomes" id="UP000282613">
    <property type="component" value="Unassembled WGS sequence"/>
</dbReference>